<protein>
    <recommendedName>
        <fullName evidence="3">histidine kinase</fullName>
        <ecNumber evidence="3">2.7.13.3</ecNumber>
    </recommendedName>
</protein>
<sequence length="877" mass="98974">MYDPAHFLPSFVWRAARDGFIQYANPWACRYLGIELDELIGRHWREFIHHQDEECVLNALRQMRDTLLSNVDVRLLRVDHEFRWHTLHLQATRDQEGRIADTVGVAIDIHECRHAWELYEASERRLQAAFAGARMGAWEWDMTTRVVRMTAQLAEMYSFPPGTESAMLSEIWDRVAPEHREPFQRKLAEALHERGPFEFDFVLDGVATSRRWVRMRGNPEYDARGVLTRVYGVSFDISDHRADEERLSLSERRYRALVESTGALIWSADANGEIHPSSGDWQNFTGAPRDRLSRWGWLDFIHPDDREQTRKAWLAALRQGGPCTLTFRMYRRDGVFRMVQAQAAPLYDERGNLQEWFGTTTDVTPRYEAQAAIEARSLRLTVAMQAAKIHIVSLELATWSLMFEIVGKQRPEPAETVTYEAALARIHPDDAPTLDRYVRRLAAGDAPGEQFEFRVKDSDGERWMQGSALLQRSNDGKPLRIIGSLIDITERKHMELVLRESGRRKDEFLAMLAHELRNPLAPLRTAIALLQKDETLSTRTDDLIELMRRQVEHMTRIVDDLLEVSRITQGRIALKTEPILVGTAVYHAVEAIAGMVESRKQHIQVDVPDATTWVCADVTRLSQILVNVLNNATKYTPEQGQISVSVEADQDWVSIVIADTGTGISADLLPKVFELFSQGERTLDRSNGGLGIGLSLVKKLVEMHKGTITVQSPGPGLGTTVTVRLPRLHHHERHSAMALTDGSGLETQAALRVLVVDDNRDAADSLAMLCESEGHVTRVAYSSEEALAATQFDADVALLDIGLPDIDGYELARRLRRKGASAPLLVAITGYGQAEDRLRAQSAGFDYHFVKPVNVESLLKLLSSLTTERPAGRIAEQ</sequence>
<feature type="domain" description="PAC" evidence="11">
    <location>
        <begin position="197"/>
        <end position="249"/>
    </location>
</feature>
<dbReference type="InterPro" id="IPR001610">
    <property type="entry name" value="PAC"/>
</dbReference>
<dbReference type="SMART" id="SM00448">
    <property type="entry name" value="REC"/>
    <property type="match status" value="1"/>
</dbReference>
<dbReference type="PROSITE" id="PS50110">
    <property type="entry name" value="RESPONSE_REGULATORY"/>
    <property type="match status" value="1"/>
</dbReference>
<dbReference type="SUPFAM" id="SSF47384">
    <property type="entry name" value="Homodimeric domain of signal transducing histidine kinase"/>
    <property type="match status" value="1"/>
</dbReference>
<dbReference type="Pfam" id="PF08447">
    <property type="entry name" value="PAS_3"/>
    <property type="match status" value="2"/>
</dbReference>
<dbReference type="Pfam" id="PF00512">
    <property type="entry name" value="HisKA"/>
    <property type="match status" value="1"/>
</dbReference>
<dbReference type="CDD" id="cd00130">
    <property type="entry name" value="PAS"/>
    <property type="match status" value="4"/>
</dbReference>
<evidence type="ECO:0000256" key="7">
    <source>
        <dbReference type="PROSITE-ProRule" id="PRU00169"/>
    </source>
</evidence>
<keyword evidence="13" id="KW-1185">Reference proteome</keyword>
<dbReference type="PANTHER" id="PTHR43304">
    <property type="entry name" value="PHYTOCHROME-LIKE PROTEIN CPH1"/>
    <property type="match status" value="1"/>
</dbReference>
<dbReference type="Gene3D" id="3.30.565.10">
    <property type="entry name" value="Histidine kinase-like ATPase, C-terminal domain"/>
    <property type="match status" value="1"/>
</dbReference>
<evidence type="ECO:0000313" key="13">
    <source>
        <dbReference type="Proteomes" id="UP000198263"/>
    </source>
</evidence>
<feature type="domain" description="PAC" evidence="11">
    <location>
        <begin position="323"/>
        <end position="375"/>
    </location>
</feature>
<dbReference type="GO" id="GO:0000155">
    <property type="term" value="F:phosphorelay sensor kinase activity"/>
    <property type="evidence" value="ECO:0007669"/>
    <property type="project" value="InterPro"/>
</dbReference>
<dbReference type="Gene3D" id="2.10.70.100">
    <property type="match status" value="1"/>
</dbReference>
<evidence type="ECO:0000256" key="3">
    <source>
        <dbReference type="ARBA" id="ARBA00012438"/>
    </source>
</evidence>
<dbReference type="RefSeq" id="WP_040052520.1">
    <property type="nucleotide sequence ID" value="NZ_FCNV02000004.1"/>
</dbReference>
<comment type="caution">
    <text evidence="12">The sequence shown here is derived from an EMBL/GenBank/DDBJ whole genome shotgun (WGS) entry which is preliminary data.</text>
</comment>
<dbReference type="Gene3D" id="3.30.450.20">
    <property type="entry name" value="PAS domain"/>
    <property type="match status" value="4"/>
</dbReference>
<dbReference type="GO" id="GO:0006355">
    <property type="term" value="P:regulation of DNA-templated transcription"/>
    <property type="evidence" value="ECO:0007669"/>
    <property type="project" value="InterPro"/>
</dbReference>
<dbReference type="FunFam" id="3.30.450.20:FF:000099">
    <property type="entry name" value="Sensory box sensor histidine kinase"/>
    <property type="match status" value="1"/>
</dbReference>
<evidence type="ECO:0000259" key="9">
    <source>
        <dbReference type="PROSITE" id="PS50110"/>
    </source>
</evidence>
<dbReference type="SUPFAM" id="SSF52172">
    <property type="entry name" value="CheY-like"/>
    <property type="match status" value="1"/>
</dbReference>
<evidence type="ECO:0000256" key="4">
    <source>
        <dbReference type="ARBA" id="ARBA00022553"/>
    </source>
</evidence>
<dbReference type="SUPFAM" id="SSF55874">
    <property type="entry name" value="ATPase domain of HSP90 chaperone/DNA topoisomerase II/histidine kinase"/>
    <property type="match status" value="1"/>
</dbReference>
<dbReference type="NCBIfam" id="TIGR00229">
    <property type="entry name" value="sensory_box"/>
    <property type="match status" value="3"/>
</dbReference>
<dbReference type="InterPro" id="IPR036890">
    <property type="entry name" value="HATPase_C_sf"/>
</dbReference>
<feature type="domain" description="PAS" evidence="10">
    <location>
        <begin position="250"/>
        <end position="320"/>
    </location>
</feature>
<dbReference type="SMART" id="SM00387">
    <property type="entry name" value="HATPase_c"/>
    <property type="match status" value="1"/>
</dbReference>
<dbReference type="PROSITE" id="PS50109">
    <property type="entry name" value="HIS_KIN"/>
    <property type="match status" value="1"/>
</dbReference>
<dbReference type="EC" id="2.7.13.3" evidence="3"/>
<dbReference type="SMART" id="SM00388">
    <property type="entry name" value="HisKA"/>
    <property type="match status" value="1"/>
</dbReference>
<dbReference type="InterPro" id="IPR005467">
    <property type="entry name" value="His_kinase_dom"/>
</dbReference>
<feature type="domain" description="Histidine kinase" evidence="8">
    <location>
        <begin position="511"/>
        <end position="729"/>
    </location>
</feature>
<feature type="domain" description="PAC" evidence="11">
    <location>
        <begin position="449"/>
        <end position="500"/>
    </location>
</feature>
<evidence type="ECO:0000313" key="12">
    <source>
        <dbReference type="EMBL" id="SAL30998.1"/>
    </source>
</evidence>
<keyword evidence="6 12" id="KW-0418">Kinase</keyword>
<dbReference type="CDD" id="cd00082">
    <property type="entry name" value="HisKA"/>
    <property type="match status" value="1"/>
</dbReference>
<evidence type="ECO:0000256" key="5">
    <source>
        <dbReference type="ARBA" id="ARBA00022679"/>
    </source>
</evidence>
<name>A0A658QXG8_9BURK</name>
<dbReference type="Proteomes" id="UP000198263">
    <property type="component" value="Unassembled WGS sequence"/>
</dbReference>
<dbReference type="SUPFAM" id="SSF55785">
    <property type="entry name" value="PYP-like sensor domain (PAS domain)"/>
    <property type="match status" value="4"/>
</dbReference>
<dbReference type="InterPro" id="IPR000014">
    <property type="entry name" value="PAS"/>
</dbReference>
<dbReference type="InterPro" id="IPR001789">
    <property type="entry name" value="Sig_transdc_resp-reg_receiver"/>
</dbReference>
<proteinExistence type="predicted"/>
<comment type="subcellular location">
    <subcellularLocation>
        <location evidence="2">Cell inner membrane</location>
        <topology evidence="2">Multi-pass membrane protein</topology>
    </subcellularLocation>
</comment>
<dbReference type="InterPro" id="IPR013656">
    <property type="entry name" value="PAS_4"/>
</dbReference>
<dbReference type="OrthoDB" id="9810730at2"/>
<dbReference type="AlphaFoldDB" id="A0A658QXG8"/>
<dbReference type="InterPro" id="IPR011006">
    <property type="entry name" value="CheY-like_superfamily"/>
</dbReference>
<evidence type="ECO:0000259" key="8">
    <source>
        <dbReference type="PROSITE" id="PS50109"/>
    </source>
</evidence>
<dbReference type="InterPro" id="IPR000700">
    <property type="entry name" value="PAS-assoc_C"/>
</dbReference>
<dbReference type="PROSITE" id="PS50113">
    <property type="entry name" value="PAC"/>
    <property type="match status" value="4"/>
</dbReference>
<dbReference type="Pfam" id="PF00072">
    <property type="entry name" value="Response_reg"/>
    <property type="match status" value="1"/>
</dbReference>
<feature type="domain" description="PAS" evidence="10">
    <location>
        <begin position="1"/>
        <end position="67"/>
    </location>
</feature>
<dbReference type="PANTHER" id="PTHR43304:SF1">
    <property type="entry name" value="PAC DOMAIN-CONTAINING PROTEIN"/>
    <property type="match status" value="1"/>
</dbReference>
<dbReference type="GO" id="GO:0005886">
    <property type="term" value="C:plasma membrane"/>
    <property type="evidence" value="ECO:0007669"/>
    <property type="project" value="UniProtKB-SubCell"/>
</dbReference>
<evidence type="ECO:0000259" key="11">
    <source>
        <dbReference type="PROSITE" id="PS50113"/>
    </source>
</evidence>
<dbReference type="PRINTS" id="PR00344">
    <property type="entry name" value="BCTRLSENSOR"/>
</dbReference>
<dbReference type="InterPro" id="IPR052162">
    <property type="entry name" value="Sensor_kinase/Photoreceptor"/>
</dbReference>
<dbReference type="PROSITE" id="PS50112">
    <property type="entry name" value="PAS"/>
    <property type="match status" value="2"/>
</dbReference>
<organism evidence="12 13">
    <name type="scientific">Caballeronia concitans</name>
    <dbReference type="NCBI Taxonomy" id="1777133"/>
    <lineage>
        <taxon>Bacteria</taxon>
        <taxon>Pseudomonadati</taxon>
        <taxon>Pseudomonadota</taxon>
        <taxon>Betaproteobacteria</taxon>
        <taxon>Burkholderiales</taxon>
        <taxon>Burkholderiaceae</taxon>
        <taxon>Caballeronia</taxon>
    </lineage>
</organism>
<keyword evidence="4 7" id="KW-0597">Phosphoprotein</keyword>
<dbReference type="Pfam" id="PF02518">
    <property type="entry name" value="HATPase_c"/>
    <property type="match status" value="1"/>
</dbReference>
<dbReference type="SMART" id="SM00086">
    <property type="entry name" value="PAC"/>
    <property type="match status" value="4"/>
</dbReference>
<dbReference type="Pfam" id="PF08448">
    <property type="entry name" value="PAS_4"/>
    <property type="match status" value="1"/>
</dbReference>
<dbReference type="FunFam" id="3.30.565.10:FF:000006">
    <property type="entry name" value="Sensor histidine kinase WalK"/>
    <property type="match status" value="1"/>
</dbReference>
<feature type="modified residue" description="4-aspartylphosphate" evidence="7">
    <location>
        <position position="800"/>
    </location>
</feature>
<dbReference type="InterPro" id="IPR013767">
    <property type="entry name" value="PAS_fold"/>
</dbReference>
<evidence type="ECO:0000259" key="10">
    <source>
        <dbReference type="PROSITE" id="PS50112"/>
    </source>
</evidence>
<accession>A0A658QXG8</accession>
<dbReference type="Gene3D" id="3.40.50.2300">
    <property type="match status" value="1"/>
</dbReference>
<evidence type="ECO:0000256" key="1">
    <source>
        <dbReference type="ARBA" id="ARBA00000085"/>
    </source>
</evidence>
<dbReference type="InterPro" id="IPR003661">
    <property type="entry name" value="HisK_dim/P_dom"/>
</dbReference>
<dbReference type="SMART" id="SM00091">
    <property type="entry name" value="PAS"/>
    <property type="match status" value="3"/>
</dbReference>
<dbReference type="Pfam" id="PF00989">
    <property type="entry name" value="PAS"/>
    <property type="match status" value="1"/>
</dbReference>
<gene>
    <name evidence="12" type="ORF">AWB72_02681</name>
</gene>
<dbReference type="CDD" id="cd17580">
    <property type="entry name" value="REC_2_DhkD-like"/>
    <property type="match status" value="1"/>
</dbReference>
<dbReference type="InterPro" id="IPR003594">
    <property type="entry name" value="HATPase_dom"/>
</dbReference>
<feature type="domain" description="Response regulatory" evidence="9">
    <location>
        <begin position="752"/>
        <end position="866"/>
    </location>
</feature>
<dbReference type="Gene3D" id="1.10.287.130">
    <property type="match status" value="1"/>
</dbReference>
<dbReference type="InterPro" id="IPR035965">
    <property type="entry name" value="PAS-like_dom_sf"/>
</dbReference>
<dbReference type="InterPro" id="IPR036097">
    <property type="entry name" value="HisK_dim/P_sf"/>
</dbReference>
<keyword evidence="5" id="KW-0808">Transferase</keyword>
<feature type="domain" description="PAC" evidence="11">
    <location>
        <begin position="69"/>
        <end position="121"/>
    </location>
</feature>
<reference evidence="12 13" key="1">
    <citation type="submission" date="2016-01" db="EMBL/GenBank/DDBJ databases">
        <authorList>
            <person name="Peeters C."/>
        </authorList>
    </citation>
    <scope>NUCLEOTIDE SEQUENCE [LARGE SCALE GENOMIC DNA]</scope>
    <source>
        <strain evidence="12">LMG 29315</strain>
    </source>
</reference>
<evidence type="ECO:0000256" key="2">
    <source>
        <dbReference type="ARBA" id="ARBA00004429"/>
    </source>
</evidence>
<dbReference type="InterPro" id="IPR004358">
    <property type="entry name" value="Sig_transdc_His_kin-like_C"/>
</dbReference>
<dbReference type="InterPro" id="IPR013655">
    <property type="entry name" value="PAS_fold_3"/>
</dbReference>
<evidence type="ECO:0000256" key="6">
    <source>
        <dbReference type="ARBA" id="ARBA00022777"/>
    </source>
</evidence>
<comment type="catalytic activity">
    <reaction evidence="1">
        <text>ATP + protein L-histidine = ADP + protein N-phospho-L-histidine.</text>
        <dbReference type="EC" id="2.7.13.3"/>
    </reaction>
</comment>
<dbReference type="EMBL" id="FCNV02000004">
    <property type="protein sequence ID" value="SAL30998.1"/>
    <property type="molecule type" value="Genomic_DNA"/>
</dbReference>